<protein>
    <recommendedName>
        <fullName evidence="2">Amine oxidase domain-containing protein</fullName>
    </recommendedName>
</protein>
<dbReference type="SUPFAM" id="SSF51905">
    <property type="entry name" value="FAD/NAD(P)-binding domain"/>
    <property type="match status" value="1"/>
</dbReference>
<feature type="domain" description="Amine oxidase" evidence="2">
    <location>
        <begin position="135"/>
        <end position="375"/>
    </location>
</feature>
<proteinExistence type="predicted"/>
<dbReference type="Pfam" id="PF01593">
    <property type="entry name" value="Amino_oxidase"/>
    <property type="match status" value="1"/>
</dbReference>
<dbReference type="PANTHER" id="PTHR16128">
    <property type="entry name" value="FAD/NAD(P)-BINDING OXIDOREDUCTASE FAMILY PROTEIN"/>
    <property type="match status" value="1"/>
</dbReference>
<dbReference type="Gene3D" id="3.50.50.60">
    <property type="entry name" value="FAD/NAD(P)-binding domain"/>
    <property type="match status" value="1"/>
</dbReference>
<feature type="region of interest" description="Disordered" evidence="1">
    <location>
        <begin position="249"/>
        <end position="268"/>
    </location>
</feature>
<dbReference type="Gene3D" id="3.90.660.10">
    <property type="match status" value="1"/>
</dbReference>
<evidence type="ECO:0000313" key="3">
    <source>
        <dbReference type="EMBL" id="MBK1621437.1"/>
    </source>
</evidence>
<dbReference type="Proteomes" id="UP001138768">
    <property type="component" value="Unassembled WGS sequence"/>
</dbReference>
<dbReference type="AlphaFoldDB" id="A0A9X1B747"/>
<dbReference type="EMBL" id="NRRY01000074">
    <property type="protein sequence ID" value="MBK1621437.1"/>
    <property type="molecule type" value="Genomic_DNA"/>
</dbReference>
<dbReference type="Pfam" id="PF13450">
    <property type="entry name" value="NAD_binding_8"/>
    <property type="match status" value="1"/>
</dbReference>
<evidence type="ECO:0000259" key="2">
    <source>
        <dbReference type="Pfam" id="PF01593"/>
    </source>
</evidence>
<evidence type="ECO:0000256" key="1">
    <source>
        <dbReference type="SAM" id="MobiDB-lite"/>
    </source>
</evidence>
<comment type="caution">
    <text evidence="3">The sequence shown here is derived from an EMBL/GenBank/DDBJ whole genome shotgun (WGS) entry which is preliminary data.</text>
</comment>
<dbReference type="InterPro" id="IPR036188">
    <property type="entry name" value="FAD/NAD-bd_sf"/>
</dbReference>
<gene>
    <name evidence="3" type="ORF">CKO42_24095</name>
</gene>
<keyword evidence="4" id="KW-1185">Reference proteome</keyword>
<organism evidence="3 4">
    <name type="scientific">Lamprobacter modestohalophilus</name>
    <dbReference type="NCBI Taxonomy" id="1064514"/>
    <lineage>
        <taxon>Bacteria</taxon>
        <taxon>Pseudomonadati</taxon>
        <taxon>Pseudomonadota</taxon>
        <taxon>Gammaproteobacteria</taxon>
        <taxon>Chromatiales</taxon>
        <taxon>Chromatiaceae</taxon>
        <taxon>Lamprobacter</taxon>
    </lineage>
</organism>
<dbReference type="InterPro" id="IPR002937">
    <property type="entry name" value="Amino_oxidase"/>
</dbReference>
<reference evidence="3 4" key="1">
    <citation type="journal article" date="2020" name="Microorganisms">
        <title>Osmotic Adaptation and Compatible Solute Biosynthesis of Phototrophic Bacteria as Revealed from Genome Analyses.</title>
        <authorList>
            <person name="Imhoff J.F."/>
            <person name="Rahn T."/>
            <person name="Kunzel S."/>
            <person name="Keller A."/>
            <person name="Neulinger S.C."/>
        </authorList>
    </citation>
    <scope>NUCLEOTIDE SEQUENCE [LARGE SCALE GENOMIC DNA]</scope>
    <source>
        <strain evidence="3 4">DSM 25653</strain>
    </source>
</reference>
<dbReference type="PANTHER" id="PTHR16128:SF5">
    <property type="entry name" value="FAD_NAD(P)-BINDING OXIDOREDUCTASE FAMILY PROTEIN"/>
    <property type="match status" value="1"/>
</dbReference>
<accession>A0A9X1B747</accession>
<evidence type="ECO:0000313" key="4">
    <source>
        <dbReference type="Proteomes" id="UP001138768"/>
    </source>
</evidence>
<dbReference type="GO" id="GO:0016491">
    <property type="term" value="F:oxidoreductase activity"/>
    <property type="evidence" value="ECO:0007669"/>
    <property type="project" value="InterPro"/>
</dbReference>
<name>A0A9X1B747_9GAMM</name>
<sequence>MPMALVSSDSATDGRSTQVPAAWRALRIAVIGAGLSGLAAARMLADQQHQVSLFEKSRGCGGRAATRRAAYPSGQPSGQPLRFDHGAQYFTARDPGFQRRVQSWAQRGLVAPWDGRIGAFDGTEFTPAGQETTRWVGVPGMSALGRELAKGLSVRLETRVMPPRWCRGRWQLSDEAGTDLGRFDRVVVSAPAPQSAELLMDAPRLAAQAACVDYTPCWTLMLGFDTPVPLAFDGVFVNQTQGPLRWVARDSSKPGRARPARDAAVAGNATRSEEDCWVLHAEPGWTRKHLNDPPEQVEAAMLEAFAALVELAGGSLPRINWRQSHSWLYSLVETPLEEGCLWDPALGIGACGDWCNGARIEGAWLSGEAIASRLLAAVASA</sequence>